<dbReference type="RefSeq" id="WP_002149265.1">
    <property type="nucleotide sequence ID" value="NZ_LXLT01000019.1"/>
</dbReference>
<evidence type="ECO:0000256" key="1">
    <source>
        <dbReference type="SAM" id="Phobius"/>
    </source>
</evidence>
<name>A0A1E8BAM7_BACMY</name>
<dbReference type="EMBL" id="LXLT01000019">
    <property type="protein sequence ID" value="OFD82041.1"/>
    <property type="molecule type" value="Genomic_DNA"/>
</dbReference>
<reference evidence="2 3" key="1">
    <citation type="submission" date="2016-05" db="EMBL/GenBank/DDBJ databases">
        <title>Bacillus thuringiensis and Bacillus weihenstephanensis as novel biocontrol agents of wilt causing Verticillium species.</title>
        <authorList>
            <person name="Hollensteiner J."/>
            <person name="Wemheuer F."/>
            <person name="Harting R."/>
            <person name="Kolarzyk A."/>
            <person name="Diaz-Valerio S."/>
            <person name="Poehlein A."/>
            <person name="Brzuszkiewicz E."/>
            <person name="Nesemann K."/>
            <person name="Braus-Stromeyer S."/>
            <person name="Braus G."/>
            <person name="Daniel R."/>
            <person name="Liesegang H."/>
        </authorList>
    </citation>
    <scope>NUCLEOTIDE SEQUENCE [LARGE SCALE GENOMIC DNA]</scope>
    <source>
        <strain evidence="2 3">GOE8</strain>
    </source>
</reference>
<comment type="caution">
    <text evidence="2">The sequence shown here is derived from an EMBL/GenBank/DDBJ whole genome shotgun (WGS) entry which is preliminary data.</text>
</comment>
<gene>
    <name evidence="2" type="ORF">BWGOE8_15890</name>
</gene>
<accession>A0A1E8BAM7</accession>
<evidence type="ECO:0000313" key="3">
    <source>
        <dbReference type="Proteomes" id="UP000175706"/>
    </source>
</evidence>
<dbReference type="PATRIC" id="fig|86662.25.peg.1572"/>
<keyword evidence="1" id="KW-0472">Membrane</keyword>
<organism evidence="2 3">
    <name type="scientific">Bacillus mycoides</name>
    <dbReference type="NCBI Taxonomy" id="1405"/>
    <lineage>
        <taxon>Bacteria</taxon>
        <taxon>Bacillati</taxon>
        <taxon>Bacillota</taxon>
        <taxon>Bacilli</taxon>
        <taxon>Bacillales</taxon>
        <taxon>Bacillaceae</taxon>
        <taxon>Bacillus</taxon>
        <taxon>Bacillus cereus group</taxon>
    </lineage>
</organism>
<dbReference type="Proteomes" id="UP000175706">
    <property type="component" value="Unassembled WGS sequence"/>
</dbReference>
<proteinExistence type="predicted"/>
<feature type="transmembrane region" description="Helical" evidence="1">
    <location>
        <begin position="59"/>
        <end position="78"/>
    </location>
</feature>
<dbReference type="AlphaFoldDB" id="A0A1E8BAM7"/>
<evidence type="ECO:0000313" key="2">
    <source>
        <dbReference type="EMBL" id="OFD82041.1"/>
    </source>
</evidence>
<keyword evidence="1" id="KW-0812">Transmembrane</keyword>
<protein>
    <submittedName>
        <fullName evidence="2">Uncharacterized protein</fullName>
    </submittedName>
</protein>
<keyword evidence="1" id="KW-1133">Transmembrane helix</keyword>
<sequence>MRYNKSAQQVLNFFKTGSKAPFPEGAFFFRKLLIMILFNDKMYSKVIIIIKKGWCVNMVYALVAGTIAIYVGVTKYVLNGVGTTK</sequence>